<dbReference type="KEGG" id="swi:Swit_4449"/>
<dbReference type="AlphaFoldDB" id="A0A9J9LEJ3"/>
<accession>A0A9J9LEJ3</accession>
<evidence type="ECO:0000313" key="1">
    <source>
        <dbReference type="EMBL" id="ABQ70787.1"/>
    </source>
</evidence>
<proteinExistence type="predicted"/>
<dbReference type="EMBL" id="CP000699">
    <property type="protein sequence ID" value="ABQ70787.1"/>
    <property type="molecule type" value="Genomic_DNA"/>
</dbReference>
<organism evidence="1 2">
    <name type="scientific">Rhizorhabdus wittichii (strain DSM 6014 / CCUG 31198 / JCM 15750 / NBRC 105917 / EY 4224 / RW1)</name>
    <name type="common">Sphingomonas wittichii</name>
    <dbReference type="NCBI Taxonomy" id="392499"/>
    <lineage>
        <taxon>Bacteria</taxon>
        <taxon>Pseudomonadati</taxon>
        <taxon>Pseudomonadota</taxon>
        <taxon>Alphaproteobacteria</taxon>
        <taxon>Sphingomonadales</taxon>
        <taxon>Sphingomonadaceae</taxon>
        <taxon>Rhizorhabdus</taxon>
    </lineage>
</organism>
<name>A0A9J9LEJ3_RHIWR</name>
<dbReference type="Proteomes" id="UP000001989">
    <property type="component" value="Chromosome"/>
</dbReference>
<reference evidence="1 2" key="1">
    <citation type="journal article" date="2010" name="J. Bacteriol.">
        <title>Genome sequence of the dioxin-mineralizing bacterium Sphingomonas wittichii RW1.</title>
        <authorList>
            <person name="Miller T.R."/>
            <person name="Delcher A.L."/>
            <person name="Salzberg S.L."/>
            <person name="Saunders E."/>
            <person name="Detter J.C."/>
            <person name="Halden R.U."/>
        </authorList>
    </citation>
    <scope>NUCLEOTIDE SEQUENCE [LARGE SCALE GENOMIC DNA]</scope>
    <source>
        <strain evidence="2">DSM 6014 / CCUG 31198 / JCM 15750 / NBRC 105917 / EY 4224 / RW1</strain>
    </source>
</reference>
<protein>
    <submittedName>
        <fullName evidence="1">Uncharacterized protein</fullName>
    </submittedName>
</protein>
<gene>
    <name evidence="1" type="ordered locus">Swit_4449</name>
</gene>
<keyword evidence="2" id="KW-1185">Reference proteome</keyword>
<sequence length="103" mass="11430">MPVEIYRVTIPARFQCIFIVAQNQERLAAITATLIGLGATVGDKQFLEIDKSVDPVLIERALGTLEKDERIYFVEPENRSIGIGFEQGDRDHLVVSEGLGQIS</sequence>
<evidence type="ECO:0000313" key="2">
    <source>
        <dbReference type="Proteomes" id="UP000001989"/>
    </source>
</evidence>